<dbReference type="FunFam" id="3.20.20.70:FF:000076">
    <property type="entry name" value="Nicotinate phosphoribosyltransferase"/>
    <property type="match status" value="1"/>
</dbReference>
<dbReference type="GO" id="GO:0047280">
    <property type="term" value="F:nicotinamide phosphoribosyltransferase activity"/>
    <property type="evidence" value="ECO:0007669"/>
    <property type="project" value="UniProtKB-ARBA"/>
</dbReference>
<dbReference type="OrthoDB" id="9770610at2"/>
<evidence type="ECO:0000256" key="5">
    <source>
        <dbReference type="ARBA" id="ARBA00022598"/>
    </source>
</evidence>
<dbReference type="Gene3D" id="3.20.20.70">
    <property type="entry name" value="Aldolase class I"/>
    <property type="match status" value="1"/>
</dbReference>
<evidence type="ECO:0000256" key="1">
    <source>
        <dbReference type="ARBA" id="ARBA00004952"/>
    </source>
</evidence>
<dbReference type="Gene3D" id="3.20.140.10">
    <property type="entry name" value="nicotinate phosphoribosyltransferase"/>
    <property type="match status" value="1"/>
</dbReference>
<dbReference type="PANTHER" id="PTHR11098:SF1">
    <property type="entry name" value="NICOTINATE PHOSPHORIBOSYLTRANSFERASE"/>
    <property type="match status" value="1"/>
</dbReference>
<keyword evidence="6 9" id="KW-0662">Pyridine nucleotide biosynthesis</keyword>
<dbReference type="SUPFAM" id="SSF54675">
    <property type="entry name" value="Nicotinate/Quinolinate PRTase N-terminal domain-like"/>
    <property type="match status" value="1"/>
</dbReference>
<accession>A0A415DX91</accession>
<comment type="caution">
    <text evidence="13">The sequence shown here is derived from an EMBL/GenBank/DDBJ whole genome shotgun (WGS) entry which is preliminary data.</text>
</comment>
<dbReference type="AlphaFoldDB" id="A0A415DX91"/>
<keyword evidence="4" id="KW-0597">Phosphoprotein</keyword>
<evidence type="ECO:0000256" key="3">
    <source>
        <dbReference type="ARBA" id="ARBA00013236"/>
    </source>
</evidence>
<evidence type="ECO:0000259" key="12">
    <source>
        <dbReference type="Pfam" id="PF17956"/>
    </source>
</evidence>
<dbReference type="Pfam" id="PF04095">
    <property type="entry name" value="NAPRTase"/>
    <property type="match status" value="1"/>
</dbReference>
<dbReference type="InterPro" id="IPR006405">
    <property type="entry name" value="Nic_PRibTrfase_pncB"/>
</dbReference>
<dbReference type="InterPro" id="IPR013785">
    <property type="entry name" value="Aldolase_TIM"/>
</dbReference>
<evidence type="ECO:0000313" key="14">
    <source>
        <dbReference type="Proteomes" id="UP000284841"/>
    </source>
</evidence>
<dbReference type="EMBL" id="QRMS01000005">
    <property type="protein sequence ID" value="RHJ85215.1"/>
    <property type="molecule type" value="Genomic_DNA"/>
</dbReference>
<feature type="domain" description="Nicotinate phosphoribosyltransferase C-terminal" evidence="12">
    <location>
        <begin position="358"/>
        <end position="467"/>
    </location>
</feature>
<evidence type="ECO:0000259" key="10">
    <source>
        <dbReference type="Pfam" id="PF04095"/>
    </source>
</evidence>
<dbReference type="SUPFAM" id="SSF51690">
    <property type="entry name" value="Nicotinate/Quinolinate PRTase C-terminal domain-like"/>
    <property type="match status" value="1"/>
</dbReference>
<organism evidence="13 14">
    <name type="scientific">Emergencia timonensis</name>
    <dbReference type="NCBI Taxonomy" id="1776384"/>
    <lineage>
        <taxon>Bacteria</taxon>
        <taxon>Bacillati</taxon>
        <taxon>Bacillota</taxon>
        <taxon>Clostridia</taxon>
        <taxon>Peptostreptococcales</taxon>
        <taxon>Anaerovoracaceae</taxon>
        <taxon>Emergencia</taxon>
    </lineage>
</organism>
<dbReference type="PIRSF" id="PIRSF000484">
    <property type="entry name" value="NAPRT"/>
    <property type="match status" value="1"/>
</dbReference>
<dbReference type="GO" id="GO:0005829">
    <property type="term" value="C:cytosol"/>
    <property type="evidence" value="ECO:0007669"/>
    <property type="project" value="TreeGrafter"/>
</dbReference>
<evidence type="ECO:0000256" key="4">
    <source>
        <dbReference type="ARBA" id="ARBA00022553"/>
    </source>
</evidence>
<evidence type="ECO:0000256" key="6">
    <source>
        <dbReference type="ARBA" id="ARBA00022642"/>
    </source>
</evidence>
<dbReference type="InterPro" id="IPR036068">
    <property type="entry name" value="Nicotinate_pribotase-like_C"/>
</dbReference>
<dbReference type="RefSeq" id="WP_067532678.1">
    <property type="nucleotide sequence ID" value="NZ_AP025567.1"/>
</dbReference>
<keyword evidence="7 9" id="KW-0808">Transferase</keyword>
<comment type="function">
    <text evidence="9">Catalyzes the first step in the biosynthesis of NAD from nicotinic acid, the ATP-dependent synthesis of beta-nicotinate D-ribonucleotide from nicotinate and 5-phospho-D-ribose 1-phosphate.</text>
</comment>
<evidence type="ECO:0000256" key="2">
    <source>
        <dbReference type="ARBA" id="ARBA00010897"/>
    </source>
</evidence>
<dbReference type="NCBIfam" id="NF006695">
    <property type="entry name" value="PRK09243.1-2"/>
    <property type="match status" value="1"/>
</dbReference>
<evidence type="ECO:0000313" key="13">
    <source>
        <dbReference type="EMBL" id="RHJ85215.1"/>
    </source>
</evidence>
<comment type="PTM">
    <text evidence="9">Transiently phosphorylated on a His residue during the reaction cycle. Phosphorylation strongly increases the affinity for substrates and increases the rate of nicotinate D-ribonucleotide production. Dephosphorylation regenerates the low-affinity form of the enzyme, leading to product release.</text>
</comment>
<keyword evidence="14" id="KW-1185">Reference proteome</keyword>
<feature type="domain" description="Nicotinate phosphoribosyltransferase N-terminal" evidence="11">
    <location>
        <begin position="9"/>
        <end position="133"/>
    </location>
</feature>
<dbReference type="NCBIfam" id="TIGR01513">
    <property type="entry name" value="NAPRTase_put"/>
    <property type="match status" value="1"/>
</dbReference>
<name>A0A415DX91_9FIRM</name>
<evidence type="ECO:0000256" key="8">
    <source>
        <dbReference type="ARBA" id="ARBA00048668"/>
    </source>
</evidence>
<comment type="similarity">
    <text evidence="2 9">Belongs to the NAPRTase family.</text>
</comment>
<dbReference type="NCBIfam" id="NF009131">
    <property type="entry name" value="PRK12484.1"/>
    <property type="match status" value="1"/>
</dbReference>
<dbReference type="Pfam" id="PF17767">
    <property type="entry name" value="NAPRTase_N"/>
    <property type="match status" value="1"/>
</dbReference>
<sequence>MINNENLTMLTDFYEITMANGYFQSGNVEDIAYFDMFFRKVPDGGGYAIMAGVEQAVEYLKSLHFTAEDIEFLRGKDIFCESFLDYLRNFKFTCDVWAVPEGTPIFPHEPILTVRGPVIQAQFVETMLLLIINHQSLIATKANRIVRAAKGRPVMEFGTRRAHGTAAAVFGARAAYIGGCAGTACAIADRDYGITALGTMAHSWVQMFPSEYEAFKKYAEIYPDNCVLLVDTYNVLRSGVPAAIKVFKELKPKKMGIRIDSGDVAYLTKKARKMLDEAGLTECSITVSNSLDEYIIRDIILEGAQIDSFGVGERLITAKSEPVFGGVYKLSALEQDGVIIPKIKISENVEKITNPGFKTLYRLFDRDNHKALADVMTLDGEEIPEVDGYEIFDPNAIWKKKRLCNFYAKNLRIQLFDKGTCVYECPDIEEVKEYCREQMETLWDETLRFENPQTYYVDLSQNLWDVKNKLIEEHTIR</sequence>
<dbReference type="STRING" id="1776384.GCA_900086585_00224"/>
<gene>
    <name evidence="13" type="ORF">DW099_16085</name>
</gene>
<evidence type="ECO:0000256" key="7">
    <source>
        <dbReference type="ARBA" id="ARBA00022679"/>
    </source>
</evidence>
<feature type="domain" description="Nicotinate/nicotinamide phosphoribosyltransferase" evidence="10">
    <location>
        <begin position="154"/>
        <end position="334"/>
    </location>
</feature>
<protein>
    <recommendedName>
        <fullName evidence="3 9">Nicotinate phosphoribosyltransferase</fullName>
        <ecNumber evidence="3 9">6.3.4.21</ecNumber>
    </recommendedName>
</protein>
<dbReference type="EC" id="6.3.4.21" evidence="3 9"/>
<dbReference type="InterPro" id="IPR041619">
    <property type="entry name" value="NAPRTase_C"/>
</dbReference>
<dbReference type="InterPro" id="IPR041525">
    <property type="entry name" value="N/Namide_PRibTrfase"/>
</dbReference>
<dbReference type="InterPro" id="IPR007229">
    <property type="entry name" value="Nic_PRibTrfase-Fam"/>
</dbReference>
<dbReference type="CDD" id="cd01570">
    <property type="entry name" value="NAPRTase_A"/>
    <property type="match status" value="1"/>
</dbReference>
<evidence type="ECO:0000256" key="9">
    <source>
        <dbReference type="RuleBase" id="RU365100"/>
    </source>
</evidence>
<comment type="catalytic activity">
    <reaction evidence="8 9">
        <text>5-phospho-alpha-D-ribose 1-diphosphate + nicotinate + ATP + H2O = nicotinate beta-D-ribonucleotide + ADP + phosphate + diphosphate</text>
        <dbReference type="Rhea" id="RHEA:36163"/>
        <dbReference type="ChEBI" id="CHEBI:15377"/>
        <dbReference type="ChEBI" id="CHEBI:30616"/>
        <dbReference type="ChEBI" id="CHEBI:32544"/>
        <dbReference type="ChEBI" id="CHEBI:33019"/>
        <dbReference type="ChEBI" id="CHEBI:43474"/>
        <dbReference type="ChEBI" id="CHEBI:57502"/>
        <dbReference type="ChEBI" id="CHEBI:58017"/>
        <dbReference type="ChEBI" id="CHEBI:456216"/>
        <dbReference type="EC" id="6.3.4.21"/>
    </reaction>
</comment>
<proteinExistence type="inferred from homology"/>
<dbReference type="GO" id="GO:0004516">
    <property type="term" value="F:nicotinate phosphoribosyltransferase activity"/>
    <property type="evidence" value="ECO:0007669"/>
    <property type="project" value="UniProtKB-UniRule"/>
</dbReference>
<dbReference type="Proteomes" id="UP000284841">
    <property type="component" value="Unassembled WGS sequence"/>
</dbReference>
<dbReference type="UniPathway" id="UPA00253">
    <property type="reaction ID" value="UER00457"/>
</dbReference>
<keyword evidence="5 9" id="KW-0436">Ligase</keyword>
<dbReference type="Pfam" id="PF17956">
    <property type="entry name" value="NAPRTase_C"/>
    <property type="match status" value="1"/>
</dbReference>
<dbReference type="PANTHER" id="PTHR11098">
    <property type="entry name" value="NICOTINATE PHOSPHORIBOSYLTRANSFERASE"/>
    <property type="match status" value="1"/>
</dbReference>
<reference evidence="13 14" key="1">
    <citation type="submission" date="2018-08" db="EMBL/GenBank/DDBJ databases">
        <title>A genome reference for cultivated species of the human gut microbiota.</title>
        <authorList>
            <person name="Zou Y."/>
            <person name="Xue W."/>
            <person name="Luo G."/>
        </authorList>
    </citation>
    <scope>NUCLEOTIDE SEQUENCE [LARGE SCALE GENOMIC DNA]</scope>
    <source>
        <strain evidence="13 14">AM07-24</strain>
    </source>
</reference>
<evidence type="ECO:0000259" key="11">
    <source>
        <dbReference type="Pfam" id="PF17767"/>
    </source>
</evidence>
<comment type="pathway">
    <text evidence="1 9">Cofactor biosynthesis; NAD(+) biosynthesis; nicotinate D-ribonucleotide from nicotinate: step 1/1.</text>
</comment>
<dbReference type="GO" id="GO:0034355">
    <property type="term" value="P:NAD+ biosynthetic process via the salvage pathway"/>
    <property type="evidence" value="ECO:0007669"/>
    <property type="project" value="UniProtKB-ARBA"/>
</dbReference>
<keyword evidence="13" id="KW-0328">Glycosyltransferase</keyword>
<dbReference type="GeneID" id="83002649"/>
<dbReference type="InterPro" id="IPR040727">
    <property type="entry name" value="NAPRTase_N"/>
</dbReference>